<comment type="caution">
    <text evidence="1">The sequence shown here is derived from an EMBL/GenBank/DDBJ whole genome shotgun (WGS) entry which is preliminary data.</text>
</comment>
<dbReference type="EMBL" id="JAHQIW010001746">
    <property type="protein sequence ID" value="KAJ1353546.1"/>
    <property type="molecule type" value="Genomic_DNA"/>
</dbReference>
<sequence length="59" mass="6896">MEKLVVSGEDNRTNIKLRLPLTPFPTFQFHVQRVEVILFRIDVSATNTDVECLTELEYE</sequence>
<proteinExistence type="predicted"/>
<keyword evidence="2" id="KW-1185">Reference proteome</keyword>
<accession>A0AAD5QNX6</accession>
<name>A0AAD5QNX6_PARTN</name>
<reference evidence="1" key="1">
    <citation type="submission" date="2021-06" db="EMBL/GenBank/DDBJ databases">
        <title>Parelaphostrongylus tenuis whole genome reference sequence.</title>
        <authorList>
            <person name="Garwood T.J."/>
            <person name="Larsen P.A."/>
            <person name="Fountain-Jones N.M."/>
            <person name="Garbe J.R."/>
            <person name="Macchietto M.G."/>
            <person name="Kania S.A."/>
            <person name="Gerhold R.W."/>
            <person name="Richards J.E."/>
            <person name="Wolf T.M."/>
        </authorList>
    </citation>
    <scope>NUCLEOTIDE SEQUENCE</scope>
    <source>
        <strain evidence="1">MNPRO001-30</strain>
        <tissue evidence="1">Meninges</tissue>
    </source>
</reference>
<organism evidence="1 2">
    <name type="scientific">Parelaphostrongylus tenuis</name>
    <name type="common">Meningeal worm</name>
    <dbReference type="NCBI Taxonomy" id="148309"/>
    <lineage>
        <taxon>Eukaryota</taxon>
        <taxon>Metazoa</taxon>
        <taxon>Ecdysozoa</taxon>
        <taxon>Nematoda</taxon>
        <taxon>Chromadorea</taxon>
        <taxon>Rhabditida</taxon>
        <taxon>Rhabditina</taxon>
        <taxon>Rhabditomorpha</taxon>
        <taxon>Strongyloidea</taxon>
        <taxon>Metastrongylidae</taxon>
        <taxon>Parelaphostrongylus</taxon>
    </lineage>
</organism>
<gene>
    <name evidence="1" type="ORF">KIN20_010191</name>
</gene>
<protein>
    <submittedName>
        <fullName evidence="1">Uncharacterized protein</fullName>
    </submittedName>
</protein>
<evidence type="ECO:0000313" key="2">
    <source>
        <dbReference type="Proteomes" id="UP001196413"/>
    </source>
</evidence>
<dbReference type="AlphaFoldDB" id="A0AAD5QNX6"/>
<dbReference type="Proteomes" id="UP001196413">
    <property type="component" value="Unassembled WGS sequence"/>
</dbReference>
<evidence type="ECO:0000313" key="1">
    <source>
        <dbReference type="EMBL" id="KAJ1353546.1"/>
    </source>
</evidence>